<dbReference type="AlphaFoldDB" id="A0A3N1GFK0"/>
<name>A0A3N1GFK0_9ACTN</name>
<proteinExistence type="predicted"/>
<evidence type="ECO:0000313" key="1">
    <source>
        <dbReference type="EMBL" id="ROP29072.1"/>
    </source>
</evidence>
<organism evidence="1 2">
    <name type="scientific">Couchioplanes caeruleus</name>
    <dbReference type="NCBI Taxonomy" id="56438"/>
    <lineage>
        <taxon>Bacteria</taxon>
        <taxon>Bacillati</taxon>
        <taxon>Actinomycetota</taxon>
        <taxon>Actinomycetes</taxon>
        <taxon>Micromonosporales</taxon>
        <taxon>Micromonosporaceae</taxon>
        <taxon>Couchioplanes</taxon>
    </lineage>
</organism>
<accession>A0A3N1GFK0</accession>
<evidence type="ECO:0000313" key="2">
    <source>
        <dbReference type="Proteomes" id="UP000271683"/>
    </source>
</evidence>
<dbReference type="Proteomes" id="UP000271683">
    <property type="component" value="Unassembled WGS sequence"/>
</dbReference>
<protein>
    <submittedName>
        <fullName evidence="1">Uncharacterized protein</fullName>
    </submittedName>
</protein>
<gene>
    <name evidence="1" type="ORF">EDD30_1856</name>
</gene>
<reference evidence="1 2" key="1">
    <citation type="submission" date="2018-11" db="EMBL/GenBank/DDBJ databases">
        <title>Sequencing the genomes of 1000 actinobacteria strains.</title>
        <authorList>
            <person name="Klenk H.-P."/>
        </authorList>
    </citation>
    <scope>NUCLEOTIDE SEQUENCE [LARGE SCALE GENOMIC DNA]</scope>
    <source>
        <strain evidence="1 2">DSM 43634</strain>
    </source>
</reference>
<dbReference type="EMBL" id="RJKL01000001">
    <property type="protein sequence ID" value="ROP29072.1"/>
    <property type="molecule type" value="Genomic_DNA"/>
</dbReference>
<comment type="caution">
    <text evidence="1">The sequence shown here is derived from an EMBL/GenBank/DDBJ whole genome shotgun (WGS) entry which is preliminary data.</text>
</comment>
<sequence>MTVWCDERTWHSTGDPEKQVAGAATGRWYVNELER</sequence>